<accession>A0A9X3ES35</accession>
<dbReference type="AlphaFoldDB" id="A0A9X3ES35"/>
<gene>
    <name evidence="2" type="ORF">OV079_02055</name>
</gene>
<dbReference type="EMBL" id="JAPNKE010000002">
    <property type="protein sequence ID" value="MCY1004368.1"/>
    <property type="molecule type" value="Genomic_DNA"/>
</dbReference>
<proteinExistence type="predicted"/>
<feature type="compositionally biased region" description="Basic and acidic residues" evidence="1">
    <location>
        <begin position="186"/>
        <end position="207"/>
    </location>
</feature>
<reference evidence="2" key="1">
    <citation type="submission" date="2022-11" db="EMBL/GenBank/DDBJ databases">
        <title>Minimal conservation of predation-associated metabolite biosynthetic gene clusters underscores biosynthetic potential of Myxococcota including descriptions for ten novel species: Archangium lansinium sp. nov., Myxococcus landrumus sp. nov., Nannocystis bai.</title>
        <authorList>
            <person name="Ahearne A."/>
            <person name="Stevens C."/>
            <person name="Phillips K."/>
        </authorList>
    </citation>
    <scope>NUCLEOTIDE SEQUENCE</scope>
    <source>
        <strain evidence="2">Na p29</strain>
    </source>
</reference>
<organism evidence="2 3">
    <name type="scientific">Nannocystis pusilla</name>
    <dbReference type="NCBI Taxonomy" id="889268"/>
    <lineage>
        <taxon>Bacteria</taxon>
        <taxon>Pseudomonadati</taxon>
        <taxon>Myxococcota</taxon>
        <taxon>Polyangia</taxon>
        <taxon>Nannocystales</taxon>
        <taxon>Nannocystaceae</taxon>
        <taxon>Nannocystis</taxon>
    </lineage>
</organism>
<keyword evidence="3" id="KW-1185">Reference proteome</keyword>
<comment type="caution">
    <text evidence="2">The sequence shown here is derived from an EMBL/GenBank/DDBJ whole genome shotgun (WGS) entry which is preliminary data.</text>
</comment>
<evidence type="ECO:0000256" key="1">
    <source>
        <dbReference type="SAM" id="MobiDB-lite"/>
    </source>
</evidence>
<protein>
    <submittedName>
        <fullName evidence="2">Uncharacterized protein</fullName>
    </submittedName>
</protein>
<evidence type="ECO:0000313" key="3">
    <source>
        <dbReference type="Proteomes" id="UP001150924"/>
    </source>
</evidence>
<name>A0A9X3ES35_9BACT</name>
<dbReference type="Proteomes" id="UP001150924">
    <property type="component" value="Unassembled WGS sequence"/>
</dbReference>
<sequence>MIVGELAARLDLDVVEDEDAVGVDREFVLAEDHDRRVEAALDLLVRSQVRVEPEGARLGERELVGERFPGLDGHLRHVAAVVHRPHLDPVPVQRRRLGQVVAKVDRDVVTDLAEQHRTRHAALVAVHVAVAVGPDVGGLAGEESPPTRRSDDADLDGVRSRIDVEQRRRAERRLQGPRRRVAVAGEQHERARHGQDLGSTHDLEPSG</sequence>
<feature type="region of interest" description="Disordered" evidence="1">
    <location>
        <begin position="137"/>
        <end position="207"/>
    </location>
</feature>
<feature type="compositionally biased region" description="Basic and acidic residues" evidence="1">
    <location>
        <begin position="145"/>
        <end position="174"/>
    </location>
</feature>
<evidence type="ECO:0000313" key="2">
    <source>
        <dbReference type="EMBL" id="MCY1004368.1"/>
    </source>
</evidence>